<dbReference type="EMBL" id="JAKHSK010000009">
    <property type="protein sequence ID" value="MCL6218198.1"/>
    <property type="molecule type" value="Genomic_DNA"/>
</dbReference>
<keyword evidence="9" id="KW-0732">Signal</keyword>
<evidence type="ECO:0000256" key="5">
    <source>
        <dbReference type="ARBA" id="ARBA00023295"/>
    </source>
</evidence>
<comment type="similarity">
    <text evidence="1 8">Belongs to the glycosyl hydrolase 43 family.</text>
</comment>
<evidence type="ECO:0000256" key="8">
    <source>
        <dbReference type="RuleBase" id="RU361187"/>
    </source>
</evidence>
<keyword evidence="11" id="KW-1185">Reference proteome</keyword>
<evidence type="ECO:0000256" key="2">
    <source>
        <dbReference type="ARBA" id="ARBA00022651"/>
    </source>
</evidence>
<dbReference type="Proteomes" id="UP001139521">
    <property type="component" value="Unassembled WGS sequence"/>
</dbReference>
<gene>
    <name evidence="10" type="ORF">L1967_07810</name>
</gene>
<keyword evidence="2" id="KW-0858">Xylan degradation</keyword>
<dbReference type="InterPro" id="IPR052176">
    <property type="entry name" value="Glycosyl_Hydrlase_43_Enz"/>
</dbReference>
<feature type="active site" description="Proton acceptor" evidence="6">
    <location>
        <position position="43"/>
    </location>
</feature>
<feature type="site" description="Important for catalytic activity, responsible for pKa modulation of the active site Glu and correct orientation of both the proton donor and substrate" evidence="7">
    <location>
        <position position="164"/>
    </location>
</feature>
<evidence type="ECO:0000256" key="6">
    <source>
        <dbReference type="PIRSR" id="PIRSR606710-1"/>
    </source>
</evidence>
<dbReference type="SUPFAM" id="SSF75005">
    <property type="entry name" value="Arabinanase/levansucrase/invertase"/>
    <property type="match status" value="1"/>
</dbReference>
<protein>
    <submittedName>
        <fullName evidence="10">Glycoside hydrolase family 43 protein</fullName>
    </submittedName>
</protein>
<evidence type="ECO:0000313" key="11">
    <source>
        <dbReference type="Proteomes" id="UP001139521"/>
    </source>
</evidence>
<keyword evidence="3 8" id="KW-0378">Hydrolase</keyword>
<dbReference type="Gene3D" id="2.115.10.20">
    <property type="entry name" value="Glycosyl hydrolase domain, family 43"/>
    <property type="match status" value="1"/>
</dbReference>
<dbReference type="PANTHER" id="PTHR43772">
    <property type="entry name" value="ENDO-1,4-BETA-XYLANASE"/>
    <property type="match status" value="1"/>
</dbReference>
<keyword evidence="2" id="KW-0624">Polysaccharide degradation</keyword>
<keyword evidence="4" id="KW-0119">Carbohydrate metabolism</keyword>
<name>A0A9X1ZUW7_9FLAO</name>
<dbReference type="AlphaFoldDB" id="A0A9X1ZUW7"/>
<reference evidence="10" key="1">
    <citation type="submission" date="2022-01" db="EMBL/GenBank/DDBJ databases">
        <title>Genome sequencing of Zunongwangia sp. M21534 genome.</title>
        <authorList>
            <person name="Chen Y."/>
            <person name="Dong C."/>
            <person name="Shao Z."/>
        </authorList>
    </citation>
    <scope>NUCLEOTIDE SEQUENCE</scope>
    <source>
        <strain evidence="10">MCCC M21534</strain>
    </source>
</reference>
<dbReference type="CDD" id="cd18618">
    <property type="entry name" value="GH43_Xsa43E-like"/>
    <property type="match status" value="1"/>
</dbReference>
<feature type="active site" description="Proton donor" evidence="6">
    <location>
        <position position="212"/>
    </location>
</feature>
<organism evidence="10 11">
    <name type="scientific">Zunongwangia pacifica</name>
    <dbReference type="NCBI Taxonomy" id="2911062"/>
    <lineage>
        <taxon>Bacteria</taxon>
        <taxon>Pseudomonadati</taxon>
        <taxon>Bacteroidota</taxon>
        <taxon>Flavobacteriia</taxon>
        <taxon>Flavobacteriales</taxon>
        <taxon>Flavobacteriaceae</taxon>
        <taxon>Zunongwangia</taxon>
    </lineage>
</organism>
<evidence type="ECO:0000256" key="1">
    <source>
        <dbReference type="ARBA" id="ARBA00009865"/>
    </source>
</evidence>
<evidence type="ECO:0000256" key="7">
    <source>
        <dbReference type="PIRSR" id="PIRSR606710-2"/>
    </source>
</evidence>
<dbReference type="Pfam" id="PF04616">
    <property type="entry name" value="Glyco_hydro_43"/>
    <property type="match status" value="1"/>
</dbReference>
<dbReference type="GO" id="GO:0045493">
    <property type="term" value="P:xylan catabolic process"/>
    <property type="evidence" value="ECO:0007669"/>
    <property type="project" value="UniProtKB-KW"/>
</dbReference>
<dbReference type="InterPro" id="IPR023296">
    <property type="entry name" value="Glyco_hydro_beta-prop_sf"/>
</dbReference>
<evidence type="ECO:0000256" key="9">
    <source>
        <dbReference type="SAM" id="SignalP"/>
    </source>
</evidence>
<comment type="caution">
    <text evidence="10">The sequence shown here is derived from an EMBL/GenBank/DDBJ whole genome shotgun (WGS) entry which is preliminary data.</text>
</comment>
<dbReference type="GO" id="GO:0004553">
    <property type="term" value="F:hydrolase activity, hydrolyzing O-glycosyl compounds"/>
    <property type="evidence" value="ECO:0007669"/>
    <property type="project" value="InterPro"/>
</dbReference>
<proteinExistence type="inferred from homology"/>
<feature type="chain" id="PRO_5040862807" evidence="9">
    <location>
        <begin position="21"/>
        <end position="318"/>
    </location>
</feature>
<feature type="signal peptide" evidence="9">
    <location>
        <begin position="1"/>
        <end position="20"/>
    </location>
</feature>
<evidence type="ECO:0000256" key="3">
    <source>
        <dbReference type="ARBA" id="ARBA00022801"/>
    </source>
</evidence>
<evidence type="ECO:0000256" key="4">
    <source>
        <dbReference type="ARBA" id="ARBA00023277"/>
    </source>
</evidence>
<dbReference type="PANTHER" id="PTHR43772:SF2">
    <property type="entry name" value="PUTATIVE (AFU_ORTHOLOGUE AFUA_2G04480)-RELATED"/>
    <property type="match status" value="1"/>
</dbReference>
<sequence length="318" mass="36013">MDKVFNFILFFLFTCSSLVAQQDSLYGFKANGNPIITHKFTPDPAAFVEGDTLWLFTGHDEGKKNSSLVMKNWLVFSTTDLVNWTEYPVPLKVSDFSWDKTGRAYAAQAIKRNGKYYWYISTDGSGIGVAVSEYPQGPYADAIGKPLLTPDDCFASDHYWSCIDPSLIIDDDGQAWIFWGNGECYYARLKENMVEIEGPVKQLKIDGADYTEAPWIHKYNGKYYLSFAEGYPERTAYAIADRIEGPYVYKGILNEIPGNADTNHQAIVEFKNEWYFIYHNGGQQPNGSLSTRSTCIDRLYYAEDGTIRKVLMTSDGVQ</sequence>
<accession>A0A9X1ZUW7</accession>
<dbReference type="InterPro" id="IPR006710">
    <property type="entry name" value="Glyco_hydro_43"/>
</dbReference>
<dbReference type="RefSeq" id="WP_249601168.1">
    <property type="nucleotide sequence ID" value="NZ_JAKHSK010000009.1"/>
</dbReference>
<evidence type="ECO:0000313" key="10">
    <source>
        <dbReference type="EMBL" id="MCL6218198.1"/>
    </source>
</evidence>
<keyword evidence="5 8" id="KW-0326">Glycosidase</keyword>